<evidence type="ECO:0000256" key="6">
    <source>
        <dbReference type="SAM" id="MobiDB-lite"/>
    </source>
</evidence>
<feature type="region of interest" description="Disordered" evidence="6">
    <location>
        <begin position="1"/>
        <end position="24"/>
    </location>
</feature>
<name>A0A6L5G4Q9_9ACTN</name>
<evidence type="ECO:0000313" key="8">
    <source>
        <dbReference type="EMBL" id="MQM24621.1"/>
    </source>
</evidence>
<proteinExistence type="inferred from homology"/>
<dbReference type="PANTHER" id="PTHR43806">
    <property type="entry name" value="PEPTIDASE S8"/>
    <property type="match status" value="1"/>
</dbReference>
<dbReference type="CDD" id="cd00306">
    <property type="entry name" value="Peptidases_S8_S53"/>
    <property type="match status" value="1"/>
</dbReference>
<organism evidence="8 9">
    <name type="scientific">Glycomyces albidus</name>
    <dbReference type="NCBI Taxonomy" id="2656774"/>
    <lineage>
        <taxon>Bacteria</taxon>
        <taxon>Bacillati</taxon>
        <taxon>Actinomycetota</taxon>
        <taxon>Actinomycetes</taxon>
        <taxon>Glycomycetales</taxon>
        <taxon>Glycomycetaceae</taxon>
        <taxon>Glycomyces</taxon>
    </lineage>
</organism>
<keyword evidence="3 5" id="KW-0378">Hydrolase</keyword>
<keyword evidence="2 5" id="KW-0645">Protease</keyword>
<feature type="active site" description="Charge relay system" evidence="5">
    <location>
        <position position="203"/>
    </location>
</feature>
<dbReference type="PANTHER" id="PTHR43806:SF11">
    <property type="entry name" value="CEREVISIN-RELATED"/>
    <property type="match status" value="1"/>
</dbReference>
<dbReference type="GO" id="GO:0006508">
    <property type="term" value="P:proteolysis"/>
    <property type="evidence" value="ECO:0007669"/>
    <property type="project" value="UniProtKB-KW"/>
</dbReference>
<dbReference type="GO" id="GO:0005615">
    <property type="term" value="C:extracellular space"/>
    <property type="evidence" value="ECO:0007669"/>
    <property type="project" value="TreeGrafter"/>
</dbReference>
<dbReference type="Pfam" id="PF00082">
    <property type="entry name" value="Peptidase_S8"/>
    <property type="match status" value="1"/>
</dbReference>
<dbReference type="RefSeq" id="WP_153023821.1">
    <property type="nucleotide sequence ID" value="NZ_WIAO01000003.1"/>
</dbReference>
<accession>A0A6L5G4Q9</accession>
<evidence type="ECO:0000256" key="2">
    <source>
        <dbReference type="ARBA" id="ARBA00022670"/>
    </source>
</evidence>
<dbReference type="Proteomes" id="UP000477750">
    <property type="component" value="Unassembled WGS sequence"/>
</dbReference>
<evidence type="ECO:0000259" key="7">
    <source>
        <dbReference type="Pfam" id="PF00082"/>
    </source>
</evidence>
<feature type="domain" description="Peptidase S8/S53" evidence="7">
    <location>
        <begin position="198"/>
        <end position="488"/>
    </location>
</feature>
<dbReference type="AlphaFoldDB" id="A0A6L5G4Q9"/>
<evidence type="ECO:0000256" key="1">
    <source>
        <dbReference type="ARBA" id="ARBA00011073"/>
    </source>
</evidence>
<protein>
    <submittedName>
        <fullName evidence="8">S8 family serine peptidase</fullName>
    </submittedName>
</protein>
<reference evidence="8 9" key="1">
    <citation type="submission" date="2019-10" db="EMBL/GenBank/DDBJ databases">
        <title>Glycomyces albidus sp. nov., a novel actinomycete isolated from rhizosphere soil of wheat (Triticum aestivum L.).</title>
        <authorList>
            <person name="Qian L."/>
        </authorList>
    </citation>
    <scope>NUCLEOTIDE SEQUENCE [LARGE SCALE GENOMIC DNA]</scope>
    <source>
        <strain evidence="8 9">NEAU-7082</strain>
    </source>
</reference>
<dbReference type="InterPro" id="IPR000209">
    <property type="entry name" value="Peptidase_S8/S53_dom"/>
</dbReference>
<dbReference type="GO" id="GO:0004252">
    <property type="term" value="F:serine-type endopeptidase activity"/>
    <property type="evidence" value="ECO:0007669"/>
    <property type="project" value="UniProtKB-UniRule"/>
</dbReference>
<dbReference type="PROSITE" id="PS51892">
    <property type="entry name" value="SUBTILASE"/>
    <property type="match status" value="1"/>
</dbReference>
<evidence type="ECO:0000256" key="4">
    <source>
        <dbReference type="ARBA" id="ARBA00022825"/>
    </source>
</evidence>
<feature type="active site" description="Charge relay system" evidence="5">
    <location>
        <position position="270"/>
    </location>
</feature>
<feature type="compositionally biased region" description="Basic and acidic residues" evidence="6">
    <location>
        <begin position="1"/>
        <end position="21"/>
    </location>
</feature>
<comment type="similarity">
    <text evidence="1 5">Belongs to the peptidase S8 family.</text>
</comment>
<sequence>MRLVFADHEPHLKPNPRRDHMSGVPELSYSVLDRHGGRVLAPGQVIRSAGRAAPRGTVYRFDQLLVSEQILADAESIRELTAAVARTGMLLEVAAAARAYEGQTYYRVPLLSSHGDYAAVDAWSLLQRLTHVASEGLPEGLIEGVRLEHLLTCEKGASPPGLGTGEPPIGSRDFSFRRKPVDMLVAMPGRTPKRHRFRIAVLDTGVPAQHPWFDVSDQSENMDTFVIVNHEFQARIGEHANSPAPPLDEPWDGPVHEPTLIGEIASHFGHGAFTAGILRQISPDAQVYSLRVAHSDGMAHEFEVTAALTHIAEQVEAFRSGDKDAVNVDQVLVPMGYVTEEPDDAFEGGLRDAVERLALLGIPIVAAAGNQASDRPFYPAALAAYRHAEPGAPVISVGALNLNRSIAVYSNEGPWIGCYATGTDLVSAFPIEAHGSRMPERRAKSYLWDRYRENPDAFDFSSGCAIWSGTSFAAAVASGFLCDAMEETEAYGSDAAGLAKRAHEAYRRLRRT</sequence>
<feature type="active site" description="Charge relay system" evidence="5">
    <location>
        <position position="471"/>
    </location>
</feature>
<gene>
    <name evidence="8" type="ORF">GFD30_03360</name>
</gene>
<dbReference type="EMBL" id="WIAO01000003">
    <property type="protein sequence ID" value="MQM24621.1"/>
    <property type="molecule type" value="Genomic_DNA"/>
</dbReference>
<keyword evidence="9" id="KW-1185">Reference proteome</keyword>
<dbReference type="InterPro" id="IPR036852">
    <property type="entry name" value="Peptidase_S8/S53_dom_sf"/>
</dbReference>
<evidence type="ECO:0000256" key="3">
    <source>
        <dbReference type="ARBA" id="ARBA00022801"/>
    </source>
</evidence>
<evidence type="ECO:0000256" key="5">
    <source>
        <dbReference type="PROSITE-ProRule" id="PRU01240"/>
    </source>
</evidence>
<evidence type="ECO:0000313" key="9">
    <source>
        <dbReference type="Proteomes" id="UP000477750"/>
    </source>
</evidence>
<dbReference type="SUPFAM" id="SSF52743">
    <property type="entry name" value="Subtilisin-like"/>
    <property type="match status" value="1"/>
</dbReference>
<dbReference type="InterPro" id="IPR050131">
    <property type="entry name" value="Peptidase_S8_subtilisin-like"/>
</dbReference>
<dbReference type="Gene3D" id="3.40.50.200">
    <property type="entry name" value="Peptidase S8/S53 domain"/>
    <property type="match status" value="1"/>
</dbReference>
<keyword evidence="4 5" id="KW-0720">Serine protease</keyword>
<comment type="caution">
    <text evidence="8">The sequence shown here is derived from an EMBL/GenBank/DDBJ whole genome shotgun (WGS) entry which is preliminary data.</text>
</comment>